<dbReference type="PRINTS" id="PR00469">
    <property type="entry name" value="PNDRDTASEII"/>
</dbReference>
<dbReference type="EMBL" id="JAAZWO010000007">
    <property type="protein sequence ID" value="MBC2397656.1"/>
    <property type="molecule type" value="Genomic_DNA"/>
</dbReference>
<proteinExistence type="predicted"/>
<dbReference type="GO" id="GO:0051536">
    <property type="term" value="F:iron-sulfur cluster binding"/>
    <property type="evidence" value="ECO:0007669"/>
    <property type="project" value="InterPro"/>
</dbReference>
<dbReference type="InterPro" id="IPR036188">
    <property type="entry name" value="FAD/NAD-bd_sf"/>
</dbReference>
<dbReference type="InterPro" id="IPR009051">
    <property type="entry name" value="Helical_ferredxn"/>
</dbReference>
<evidence type="ECO:0000313" key="3">
    <source>
        <dbReference type="EMBL" id="MBC2397656.1"/>
    </source>
</evidence>
<dbReference type="PANTHER" id="PTHR42783:SF3">
    <property type="entry name" value="GLUTAMATE SYNTHASE [NADPH] SMALL CHAIN-RELATED"/>
    <property type="match status" value="1"/>
</dbReference>
<dbReference type="SUPFAM" id="SSF46548">
    <property type="entry name" value="alpha-helical ferredoxin"/>
    <property type="match status" value="1"/>
</dbReference>
<feature type="domain" description="Dihydroprymidine dehydrogenase" evidence="2">
    <location>
        <begin position="8"/>
        <end position="112"/>
    </location>
</feature>
<evidence type="ECO:0000313" key="4">
    <source>
        <dbReference type="Proteomes" id="UP000563151"/>
    </source>
</evidence>
<keyword evidence="4" id="KW-1185">Reference proteome</keyword>
<gene>
    <name evidence="3" type="ORF">HGG79_07690</name>
</gene>
<dbReference type="PRINTS" id="PR00368">
    <property type="entry name" value="FADPNR"/>
</dbReference>
<dbReference type="InterPro" id="IPR023753">
    <property type="entry name" value="FAD/NAD-binding_dom"/>
</dbReference>
<sequence length="438" mass="48328">MSNEKGYLEEVEKLYTPLLAIEEASRCLLCYDAPCSNACPANTKPARFIRALRFRNLKGGVEVIRENNILGGICARVCPYDKYCEDACSRSGIDRPINIGALQRYLTDYESKIGMKVLKKVPLNKEKVAIIGSGPSGLSAGTTLARKGYKVTIIEEKERLGGWLTYGIPSYRLPSKVIREEINYIKELGVEFRTSYKIDKDKNFQKLKDEGFKCILIACGLQKNKDIDIRGKNLKGVIKGTDFLAEAKLKNGKIKIGNKVIVIGGGDVAMDSAATAKLLGAEDVKIVYRRSIEKMPASLKEKEIIHSLNIPIFTGLKPLEILGENDVVTGFKAIGMFDNSKLELQADTIILAIGQEISDLDELSYIDKNENGIIIDENYETNLKGVFACGDIVEGDKTVVYAVASGKQAGYKIDEYLTALRQSKEAVEEIATIKEGEN</sequence>
<evidence type="ECO:0000259" key="2">
    <source>
        <dbReference type="Pfam" id="PF14691"/>
    </source>
</evidence>
<dbReference type="Pfam" id="PF14691">
    <property type="entry name" value="Fer4_20"/>
    <property type="match status" value="1"/>
</dbReference>
<dbReference type="Proteomes" id="UP000563151">
    <property type="component" value="Unassembled WGS sequence"/>
</dbReference>
<dbReference type="SUPFAM" id="SSF51971">
    <property type="entry name" value="Nucleotide-binding domain"/>
    <property type="match status" value="1"/>
</dbReference>
<protein>
    <submittedName>
        <fullName evidence="3">NAD(P)-dependent oxidoreductase</fullName>
    </submittedName>
</protein>
<dbReference type="Gene3D" id="1.10.1060.10">
    <property type="entry name" value="Alpha-helical ferredoxin"/>
    <property type="match status" value="1"/>
</dbReference>
<reference evidence="3 4" key="1">
    <citation type="submission" date="2020-04" db="EMBL/GenBank/DDBJ databases">
        <title>Genomic insights into acetone-butanol-ethanol (ABE) fermentation by sequencing solventogenic clostridia strains.</title>
        <authorList>
            <person name="Brown S."/>
        </authorList>
    </citation>
    <scope>NUCLEOTIDE SEQUENCE [LARGE SCALE GENOMIC DNA]</scope>
    <source>
        <strain evidence="3 4">DJ011</strain>
    </source>
</reference>
<feature type="domain" description="FAD/NAD(P)-binding" evidence="1">
    <location>
        <begin position="127"/>
        <end position="406"/>
    </location>
</feature>
<dbReference type="AlphaFoldDB" id="A0A923E9L5"/>
<dbReference type="GO" id="GO:0016491">
    <property type="term" value="F:oxidoreductase activity"/>
    <property type="evidence" value="ECO:0007669"/>
    <property type="project" value="InterPro"/>
</dbReference>
<dbReference type="Gene3D" id="3.50.50.60">
    <property type="entry name" value="FAD/NAD(P)-binding domain"/>
    <property type="match status" value="2"/>
</dbReference>
<evidence type="ECO:0000259" key="1">
    <source>
        <dbReference type="Pfam" id="PF07992"/>
    </source>
</evidence>
<comment type="caution">
    <text evidence="3">The sequence shown here is derived from an EMBL/GenBank/DDBJ whole genome shotgun (WGS) entry which is preliminary data.</text>
</comment>
<dbReference type="InterPro" id="IPR028261">
    <property type="entry name" value="DPD_II"/>
</dbReference>
<dbReference type="Pfam" id="PF07992">
    <property type="entry name" value="Pyr_redox_2"/>
    <property type="match status" value="1"/>
</dbReference>
<organism evidence="3 4">
    <name type="scientific">Clostridium tetanomorphum</name>
    <dbReference type="NCBI Taxonomy" id="1553"/>
    <lineage>
        <taxon>Bacteria</taxon>
        <taxon>Bacillati</taxon>
        <taxon>Bacillota</taxon>
        <taxon>Clostridia</taxon>
        <taxon>Eubacteriales</taxon>
        <taxon>Clostridiaceae</taxon>
        <taxon>Clostridium</taxon>
    </lineage>
</organism>
<dbReference type="RefSeq" id="WP_035148203.1">
    <property type="nucleotide sequence ID" value="NZ_JAAZWO010000007.1"/>
</dbReference>
<dbReference type="PANTHER" id="PTHR42783">
    <property type="entry name" value="GLUTAMATE SYNTHASE [NADPH] SMALL CHAIN"/>
    <property type="match status" value="1"/>
</dbReference>
<name>A0A923E9L5_CLOTT</name>
<accession>A0A923E9L5</accession>